<accession>A0A1W1Y518</accession>
<proteinExistence type="predicted"/>
<sequence>MIRNDWAVLSSANGSTNLGDESMWEATVQELRRLARPVHVTSDSHPSFTSPFSDVSLLPFLHQTLRRGTAALPHYLERLLSYPRRSSLAFELAEKLRTGPRDELSRTWFEELSNSAGVIFSGAGAITDDYAPHGIASWWLATEWAHSSGVPVHFLGQGIGPLVDERNRRYAARMLRLATTINVREEHSAEVVRGLGVDTTVSVTPDWAIVNRPETNDRAIASAQVDEWFGDTPFIALSLHRRHSTSRKYLENLSRLGQGLVDLARARGWGVAFIPNMTGSAYSDDRQTFDKLAAQWGAGSRQHVHVLRDQVGPRVTRALLAESAALFTTRYHPMIFALAEGTPTVGISFDAYYDQKLIGASGMFGVAGNVFRLENLTAEEAMAAAAYSPDVDVVALEEQNSAVLQRALATT</sequence>
<dbReference type="OrthoDB" id="3268731at2"/>
<reference evidence="2 3" key="1">
    <citation type="submission" date="2017-04" db="EMBL/GenBank/DDBJ databases">
        <authorList>
            <person name="Afonso C.L."/>
            <person name="Miller P.J."/>
            <person name="Scott M.A."/>
            <person name="Spackman E."/>
            <person name="Goraichik I."/>
            <person name="Dimitrov K.M."/>
            <person name="Suarez D.L."/>
            <person name="Swayne D.E."/>
        </authorList>
    </citation>
    <scope>NUCLEOTIDE SEQUENCE [LARGE SCALE GENOMIC DNA]</scope>
    <source>
        <strain evidence="2 3">CGMCC 1.12511</strain>
    </source>
</reference>
<dbReference type="RefSeq" id="WP_159451122.1">
    <property type="nucleotide sequence ID" value="NZ_FWXN01000001.1"/>
</dbReference>
<dbReference type="GO" id="GO:0016740">
    <property type="term" value="F:transferase activity"/>
    <property type="evidence" value="ECO:0007669"/>
    <property type="project" value="UniProtKB-KW"/>
</dbReference>
<dbReference type="AlphaFoldDB" id="A0A1W1Y518"/>
<dbReference type="InterPro" id="IPR007345">
    <property type="entry name" value="Polysacch_pyruvyl_Trfase"/>
</dbReference>
<evidence type="ECO:0000259" key="1">
    <source>
        <dbReference type="Pfam" id="PF04230"/>
    </source>
</evidence>
<organism evidence="2 3">
    <name type="scientific">Janibacter indicus</name>
    <dbReference type="NCBI Taxonomy" id="857417"/>
    <lineage>
        <taxon>Bacteria</taxon>
        <taxon>Bacillati</taxon>
        <taxon>Actinomycetota</taxon>
        <taxon>Actinomycetes</taxon>
        <taxon>Micrococcales</taxon>
        <taxon>Intrasporangiaceae</taxon>
        <taxon>Janibacter</taxon>
    </lineage>
</organism>
<gene>
    <name evidence="2" type="ORF">SAMN06296429_10136</name>
</gene>
<dbReference type="PANTHER" id="PTHR36836:SF1">
    <property type="entry name" value="COLANIC ACID BIOSYNTHESIS PROTEIN WCAK"/>
    <property type="match status" value="1"/>
</dbReference>
<dbReference type="Pfam" id="PF04230">
    <property type="entry name" value="PS_pyruv_trans"/>
    <property type="match status" value="1"/>
</dbReference>
<keyword evidence="2" id="KW-0808">Transferase</keyword>
<dbReference type="Proteomes" id="UP000192634">
    <property type="component" value="Unassembled WGS sequence"/>
</dbReference>
<name>A0A1W1Y518_9MICO</name>
<evidence type="ECO:0000313" key="3">
    <source>
        <dbReference type="Proteomes" id="UP000192634"/>
    </source>
</evidence>
<protein>
    <submittedName>
        <fullName evidence="2">Polysaccharide pyruvyl transferase family protein WcaK</fullName>
    </submittedName>
</protein>
<dbReference type="EMBL" id="FWXN01000001">
    <property type="protein sequence ID" value="SMC31255.1"/>
    <property type="molecule type" value="Genomic_DNA"/>
</dbReference>
<evidence type="ECO:0000313" key="2">
    <source>
        <dbReference type="EMBL" id="SMC31255.1"/>
    </source>
</evidence>
<dbReference type="PANTHER" id="PTHR36836">
    <property type="entry name" value="COLANIC ACID BIOSYNTHESIS PROTEIN WCAK"/>
    <property type="match status" value="1"/>
</dbReference>
<feature type="domain" description="Polysaccharide pyruvyl transferase" evidence="1">
    <location>
        <begin position="17"/>
        <end position="348"/>
    </location>
</feature>